<dbReference type="GO" id="GO:0005886">
    <property type="term" value="C:plasma membrane"/>
    <property type="evidence" value="ECO:0007669"/>
    <property type="project" value="TreeGrafter"/>
</dbReference>
<evidence type="ECO:0000259" key="1">
    <source>
        <dbReference type="PROSITE" id="PS50887"/>
    </source>
</evidence>
<dbReference type="CDD" id="cd01949">
    <property type="entry name" value="GGDEF"/>
    <property type="match status" value="1"/>
</dbReference>
<sequence>MFTKIRYGGSKETLRFIISGIEGIRMGEIGLGLLHQGMIQSIRKQWSAGCGVAVLYMHAEAPEDDSSAMIESWQDEAKRVFWKMRLEHDYYFLLRMLPEEDWSPHGASQWTSLLRERIGAAGMRSGGVAVAAGAGLRIGLCAVEPAQETRTEASVFRSIQTAREHADTESWDTDRAQAQTVSALRRAVREGNPVLARPGVQTIGTLASPIAAIASYAHVSEASYLFDTDAQVPGIVVVRDGEPAGLLMREKLHQMLAGQYGLPLYWNRSVERIMDNQPLIVDEGMAVERVSQLAMERSHYRLYDVVIITRNGQLMGAASVRAILECMTALRTEEARSANPLTGLPGNSGIQSELARRIGGQRPFAMVYADMDFFKWFNDFFGFGLGDELIRYLAELMESVLRSMGGSDVFIGHIGGDDFIALVDPNKAEAACSELIGLFDRGIRRFYGGEEVTSVTDRSGNMVEQAGVSLSLSVLVWEGEAPVSPALISKQAARLKKSAKSIKGSICVMEHLTE</sequence>
<dbReference type="PROSITE" id="PS50887">
    <property type="entry name" value="GGDEF"/>
    <property type="match status" value="1"/>
</dbReference>
<dbReference type="PANTHER" id="PTHR45138:SF25">
    <property type="entry name" value="GGDEF DOMAIN PROTEIN"/>
    <property type="match status" value="1"/>
</dbReference>
<dbReference type="Pfam" id="PF00990">
    <property type="entry name" value="GGDEF"/>
    <property type="match status" value="1"/>
</dbReference>
<dbReference type="SUPFAM" id="SSF54631">
    <property type="entry name" value="CBS-domain pair"/>
    <property type="match status" value="1"/>
</dbReference>
<name>A0A3A6PD04_9BACL</name>
<dbReference type="InterPro" id="IPR050469">
    <property type="entry name" value="Diguanylate_Cyclase"/>
</dbReference>
<gene>
    <name evidence="2" type="ORF">D3P09_17575</name>
</gene>
<dbReference type="Pfam" id="PF00571">
    <property type="entry name" value="CBS"/>
    <property type="match status" value="1"/>
</dbReference>
<accession>A0A3A6PD04</accession>
<proteinExistence type="predicted"/>
<dbReference type="AlphaFoldDB" id="A0A3A6PD04"/>
<dbReference type="InterPro" id="IPR043128">
    <property type="entry name" value="Rev_trsase/Diguanyl_cyclase"/>
</dbReference>
<organism evidence="2 3">
    <name type="scientific">Paenibacillus pinisoli</name>
    <dbReference type="NCBI Taxonomy" id="1276110"/>
    <lineage>
        <taxon>Bacteria</taxon>
        <taxon>Bacillati</taxon>
        <taxon>Bacillota</taxon>
        <taxon>Bacilli</taxon>
        <taxon>Bacillales</taxon>
        <taxon>Paenibacillaceae</taxon>
        <taxon>Paenibacillus</taxon>
    </lineage>
</organism>
<comment type="caution">
    <text evidence="2">The sequence shown here is derived from an EMBL/GenBank/DDBJ whole genome shotgun (WGS) entry which is preliminary data.</text>
</comment>
<dbReference type="NCBIfam" id="TIGR00254">
    <property type="entry name" value="GGDEF"/>
    <property type="match status" value="1"/>
</dbReference>
<dbReference type="Gene3D" id="3.30.70.270">
    <property type="match status" value="1"/>
</dbReference>
<dbReference type="EMBL" id="QXQB01000004">
    <property type="protein sequence ID" value="RJX37900.1"/>
    <property type="molecule type" value="Genomic_DNA"/>
</dbReference>
<reference evidence="2 3" key="1">
    <citation type="submission" date="2018-09" db="EMBL/GenBank/DDBJ databases">
        <title>Paenibacillus aracenensis nov. sp. isolated from a cave in southern Spain.</title>
        <authorList>
            <person name="Jurado V."/>
            <person name="Gutierrez-Patricio S."/>
            <person name="Gonzalez-Pimentel J.L."/>
            <person name="Miller A.Z."/>
            <person name="Laiz L."/>
            <person name="Saiz-Jimenez C."/>
        </authorList>
    </citation>
    <scope>NUCLEOTIDE SEQUENCE [LARGE SCALE GENOMIC DNA]</scope>
    <source>
        <strain evidence="2 3">JCM 19203</strain>
    </source>
</reference>
<dbReference type="InterPro" id="IPR046342">
    <property type="entry name" value="CBS_dom_sf"/>
</dbReference>
<evidence type="ECO:0000313" key="3">
    <source>
        <dbReference type="Proteomes" id="UP000267798"/>
    </source>
</evidence>
<dbReference type="InterPro" id="IPR000160">
    <property type="entry name" value="GGDEF_dom"/>
</dbReference>
<evidence type="ECO:0000313" key="2">
    <source>
        <dbReference type="EMBL" id="RJX37900.1"/>
    </source>
</evidence>
<dbReference type="SMART" id="SM00267">
    <property type="entry name" value="GGDEF"/>
    <property type="match status" value="1"/>
</dbReference>
<dbReference type="SUPFAM" id="SSF55073">
    <property type="entry name" value="Nucleotide cyclase"/>
    <property type="match status" value="1"/>
</dbReference>
<dbReference type="GO" id="GO:0052621">
    <property type="term" value="F:diguanylate cyclase activity"/>
    <property type="evidence" value="ECO:0007669"/>
    <property type="project" value="TreeGrafter"/>
</dbReference>
<dbReference type="Proteomes" id="UP000267798">
    <property type="component" value="Unassembled WGS sequence"/>
</dbReference>
<feature type="domain" description="GGDEF" evidence="1">
    <location>
        <begin position="362"/>
        <end position="511"/>
    </location>
</feature>
<dbReference type="GO" id="GO:0043709">
    <property type="term" value="P:cell adhesion involved in single-species biofilm formation"/>
    <property type="evidence" value="ECO:0007669"/>
    <property type="project" value="TreeGrafter"/>
</dbReference>
<dbReference type="InterPro" id="IPR029787">
    <property type="entry name" value="Nucleotide_cyclase"/>
</dbReference>
<dbReference type="GO" id="GO:1902201">
    <property type="term" value="P:negative regulation of bacterial-type flagellum-dependent cell motility"/>
    <property type="evidence" value="ECO:0007669"/>
    <property type="project" value="TreeGrafter"/>
</dbReference>
<dbReference type="Gene3D" id="3.10.580.10">
    <property type="entry name" value="CBS-domain"/>
    <property type="match status" value="1"/>
</dbReference>
<keyword evidence="3" id="KW-1185">Reference proteome</keyword>
<dbReference type="InterPro" id="IPR000644">
    <property type="entry name" value="CBS_dom"/>
</dbReference>
<protein>
    <submittedName>
        <fullName evidence="2">GGDEF domain-containing protein</fullName>
    </submittedName>
</protein>
<dbReference type="PANTHER" id="PTHR45138">
    <property type="entry name" value="REGULATORY COMPONENTS OF SENSORY TRANSDUCTION SYSTEM"/>
    <property type="match status" value="1"/>
</dbReference>